<dbReference type="RefSeq" id="WP_160497183.1">
    <property type="nucleotide sequence ID" value="NZ_WUBI01000001.1"/>
</dbReference>
<evidence type="ECO:0000313" key="3">
    <source>
        <dbReference type="EMBL" id="MWV43708.1"/>
    </source>
</evidence>
<evidence type="ECO:0000256" key="2">
    <source>
        <dbReference type="SAM" id="SignalP"/>
    </source>
</evidence>
<sequence length="190" mass="20423">MIKNVRSRSLPVIASTVALCLSIALSACGTGDQVTDASGQDASKETNEPVTTPHVDTPEHSQTPSNGGNPYEVAGIDNPDKFKETFESVQKAVSAGNKEQVAGYILYPLRVNENGKSKSYKDKSEFIADYDHIMTDSVKKALADQKLNTLFVNYQGVMVGNGEIWFGASTEAKDTYGIIAINKDNPGTSK</sequence>
<organism evidence="3 4">
    <name type="scientific">Paenibacillus dendrobii</name>
    <dbReference type="NCBI Taxonomy" id="2691084"/>
    <lineage>
        <taxon>Bacteria</taxon>
        <taxon>Bacillati</taxon>
        <taxon>Bacillota</taxon>
        <taxon>Bacilli</taxon>
        <taxon>Bacillales</taxon>
        <taxon>Paenibacillaceae</taxon>
        <taxon>Paenibacillus</taxon>
    </lineage>
</organism>
<keyword evidence="2" id="KW-0732">Signal</keyword>
<proteinExistence type="predicted"/>
<gene>
    <name evidence="3" type="ORF">GRF59_08665</name>
</gene>
<name>A0A7X3IHN4_9BACL</name>
<protein>
    <submittedName>
        <fullName evidence="3">Uncharacterized protein</fullName>
    </submittedName>
</protein>
<dbReference type="PROSITE" id="PS51257">
    <property type="entry name" value="PROKAR_LIPOPROTEIN"/>
    <property type="match status" value="1"/>
</dbReference>
<dbReference type="EMBL" id="WUBI01000001">
    <property type="protein sequence ID" value="MWV43708.1"/>
    <property type="molecule type" value="Genomic_DNA"/>
</dbReference>
<reference evidence="3 4" key="1">
    <citation type="submission" date="2019-12" db="EMBL/GenBank/DDBJ databases">
        <title>Paenibacillus sp. nov., an endophytic bacterium isolated from the stem of Dendrobium.</title>
        <authorList>
            <person name="Zhao R."/>
        </authorList>
    </citation>
    <scope>NUCLEOTIDE SEQUENCE [LARGE SCALE GENOMIC DNA]</scope>
    <source>
        <strain evidence="3 4">HJL G12</strain>
    </source>
</reference>
<evidence type="ECO:0000313" key="4">
    <source>
        <dbReference type="Proteomes" id="UP000460318"/>
    </source>
</evidence>
<feature type="compositionally biased region" description="Polar residues" evidence="1">
    <location>
        <begin position="32"/>
        <end position="41"/>
    </location>
</feature>
<dbReference type="AlphaFoldDB" id="A0A7X3IHN4"/>
<feature type="region of interest" description="Disordered" evidence="1">
    <location>
        <begin position="32"/>
        <end position="72"/>
    </location>
</feature>
<feature type="chain" id="PRO_5039676226" evidence="2">
    <location>
        <begin position="30"/>
        <end position="190"/>
    </location>
</feature>
<keyword evidence="4" id="KW-1185">Reference proteome</keyword>
<feature type="signal peptide" evidence="2">
    <location>
        <begin position="1"/>
        <end position="29"/>
    </location>
</feature>
<evidence type="ECO:0000256" key="1">
    <source>
        <dbReference type="SAM" id="MobiDB-lite"/>
    </source>
</evidence>
<dbReference type="Proteomes" id="UP000460318">
    <property type="component" value="Unassembled WGS sequence"/>
</dbReference>
<accession>A0A7X3IHN4</accession>
<comment type="caution">
    <text evidence="3">The sequence shown here is derived from an EMBL/GenBank/DDBJ whole genome shotgun (WGS) entry which is preliminary data.</text>
</comment>